<dbReference type="AlphaFoldDB" id="A0A323TTI5"/>
<keyword evidence="2 5" id="KW-0812">Transmembrane</keyword>
<comment type="caution">
    <text evidence="6">The sequence shown here is derived from an EMBL/GenBank/DDBJ whole genome shotgun (WGS) entry which is preliminary data.</text>
</comment>
<dbReference type="Proteomes" id="UP000248214">
    <property type="component" value="Unassembled WGS sequence"/>
</dbReference>
<dbReference type="Pfam" id="PF04193">
    <property type="entry name" value="PQ-loop"/>
    <property type="match status" value="1"/>
</dbReference>
<reference evidence="6 7" key="1">
    <citation type="submission" date="2017-10" db="EMBL/GenBank/DDBJ databases">
        <title>Bacillus sp. nov., a halophilic bacterium isolated from a Keqin Lake.</title>
        <authorList>
            <person name="Wang H."/>
        </authorList>
    </citation>
    <scope>NUCLEOTIDE SEQUENCE [LARGE SCALE GENOMIC DNA]</scope>
    <source>
        <strain evidence="6 7">KQ-12</strain>
    </source>
</reference>
<evidence type="ECO:0000256" key="2">
    <source>
        <dbReference type="ARBA" id="ARBA00022692"/>
    </source>
</evidence>
<dbReference type="EMBL" id="PDOD01000003">
    <property type="protein sequence ID" value="PYZ92755.1"/>
    <property type="molecule type" value="Genomic_DNA"/>
</dbReference>
<dbReference type="InterPro" id="IPR047662">
    <property type="entry name" value="SemiSWEET"/>
</dbReference>
<dbReference type="SMART" id="SM00679">
    <property type="entry name" value="CTNS"/>
    <property type="match status" value="1"/>
</dbReference>
<evidence type="ECO:0000256" key="1">
    <source>
        <dbReference type="ARBA" id="ARBA00004141"/>
    </source>
</evidence>
<feature type="transmembrane region" description="Helical" evidence="5">
    <location>
        <begin position="35"/>
        <end position="53"/>
    </location>
</feature>
<dbReference type="Gene3D" id="1.20.1280.290">
    <property type="match status" value="1"/>
</dbReference>
<dbReference type="GO" id="GO:0016020">
    <property type="term" value="C:membrane"/>
    <property type="evidence" value="ECO:0007669"/>
    <property type="project" value="UniProtKB-SubCell"/>
</dbReference>
<dbReference type="InterPro" id="IPR006603">
    <property type="entry name" value="PQ-loop_rpt"/>
</dbReference>
<sequence length="84" mass="9253">MRIIAIIGLLAAVLTTVSFLPQAIKTIKEKNTESISLGMYTLFTTGVFLWLVYGLMIKDVPIIAANLVTFALASFILGMKLKYK</sequence>
<keyword evidence="3 5" id="KW-1133">Transmembrane helix</keyword>
<dbReference type="GO" id="GO:0051119">
    <property type="term" value="F:sugar transmembrane transporter activity"/>
    <property type="evidence" value="ECO:0007669"/>
    <property type="project" value="InterPro"/>
</dbReference>
<dbReference type="RefSeq" id="WP_110610303.1">
    <property type="nucleotide sequence ID" value="NZ_PDOD01000003.1"/>
</dbReference>
<evidence type="ECO:0000313" key="6">
    <source>
        <dbReference type="EMBL" id="PYZ92755.1"/>
    </source>
</evidence>
<feature type="transmembrane region" description="Helical" evidence="5">
    <location>
        <begin position="60"/>
        <end position="79"/>
    </location>
</feature>
<comment type="subcellular location">
    <subcellularLocation>
        <location evidence="1">Membrane</location>
        <topology evidence="1">Multi-pass membrane protein</topology>
    </subcellularLocation>
</comment>
<keyword evidence="7" id="KW-1185">Reference proteome</keyword>
<keyword evidence="4 5" id="KW-0472">Membrane</keyword>
<name>A0A323TTI5_9BACI</name>
<dbReference type="NCBIfam" id="NF037968">
    <property type="entry name" value="SemiSWEET_2"/>
    <property type="match status" value="1"/>
</dbReference>
<evidence type="ECO:0000313" key="7">
    <source>
        <dbReference type="Proteomes" id="UP000248214"/>
    </source>
</evidence>
<evidence type="ECO:0008006" key="8">
    <source>
        <dbReference type="Google" id="ProtNLM"/>
    </source>
</evidence>
<organism evidence="6 7">
    <name type="scientific">Salipaludibacillus keqinensis</name>
    <dbReference type="NCBI Taxonomy" id="2045207"/>
    <lineage>
        <taxon>Bacteria</taxon>
        <taxon>Bacillati</taxon>
        <taxon>Bacillota</taxon>
        <taxon>Bacilli</taxon>
        <taxon>Bacillales</taxon>
        <taxon>Bacillaceae</taxon>
    </lineage>
</organism>
<evidence type="ECO:0000256" key="3">
    <source>
        <dbReference type="ARBA" id="ARBA00022989"/>
    </source>
</evidence>
<evidence type="ECO:0000256" key="4">
    <source>
        <dbReference type="ARBA" id="ARBA00023136"/>
    </source>
</evidence>
<proteinExistence type="predicted"/>
<protein>
    <recommendedName>
        <fullName evidence="8">Glutathione synthetase</fullName>
    </recommendedName>
</protein>
<dbReference type="OrthoDB" id="9814012at2"/>
<evidence type="ECO:0000256" key="5">
    <source>
        <dbReference type="SAM" id="Phobius"/>
    </source>
</evidence>
<gene>
    <name evidence="6" type="ORF">CR194_13970</name>
</gene>
<accession>A0A323TTI5</accession>